<dbReference type="SUPFAM" id="SSF56349">
    <property type="entry name" value="DNA breaking-rejoining enzymes"/>
    <property type="match status" value="1"/>
</dbReference>
<dbReference type="InterPro" id="IPR013762">
    <property type="entry name" value="Integrase-like_cat_sf"/>
</dbReference>
<dbReference type="PROSITE" id="PS51898">
    <property type="entry name" value="TYR_RECOMBINASE"/>
    <property type="match status" value="1"/>
</dbReference>
<dbReference type="STRING" id="1777144.AWB83_04695"/>
<evidence type="ECO:0000259" key="2">
    <source>
        <dbReference type="PROSITE" id="PS51898"/>
    </source>
</evidence>
<proteinExistence type="predicted"/>
<organism evidence="3 4">
    <name type="scientific">Caballeronia ptereochthonis</name>
    <dbReference type="NCBI Taxonomy" id="1777144"/>
    <lineage>
        <taxon>Bacteria</taxon>
        <taxon>Pseudomonadati</taxon>
        <taxon>Pseudomonadota</taxon>
        <taxon>Betaproteobacteria</taxon>
        <taxon>Burkholderiales</taxon>
        <taxon>Burkholderiaceae</taxon>
        <taxon>Caballeronia</taxon>
    </lineage>
</organism>
<name>A0A158CUL9_9BURK</name>
<keyword evidence="1" id="KW-0233">DNA recombination</keyword>
<gene>
    <name evidence="3" type="ORF">AWB83_04695</name>
</gene>
<dbReference type="GO" id="GO:0003677">
    <property type="term" value="F:DNA binding"/>
    <property type="evidence" value="ECO:0007669"/>
    <property type="project" value="InterPro"/>
</dbReference>
<sequence>MSNTSVRLEVAALAAVVEFAKRRKIVRENFVSHISRPTTKRRKRRVTMQEQKQLQHTALSSENEFLARAARFLLLIRHLGCRPGELKTLQITDLYLGNKELVFQDTKNHTDRRIHVTEIADMLLRKQLETVPDKCPYLFWTASKEGEFVEYHYRSGVDSLRDLGIIQRDYHAHAGRREFISRAIESNISLGTIKKQTGHKSTAALEIYDEGLSTAPEIRAAFDELAEKVKKEQVRGTLQIVGETEEWHRLNVNTRAE</sequence>
<protein>
    <submittedName>
        <fullName evidence="3">Site-specific tyrosine recombinase XerC</fullName>
    </submittedName>
</protein>
<reference evidence="3" key="1">
    <citation type="submission" date="2016-01" db="EMBL/GenBank/DDBJ databases">
        <authorList>
            <person name="Peeters C."/>
        </authorList>
    </citation>
    <scope>NUCLEOTIDE SEQUENCE [LARGE SCALE GENOMIC DNA]</scope>
    <source>
        <strain evidence="3">LMG 29326</strain>
    </source>
</reference>
<dbReference type="CDD" id="cd00397">
    <property type="entry name" value="DNA_BRE_C"/>
    <property type="match status" value="1"/>
</dbReference>
<dbReference type="InterPro" id="IPR002104">
    <property type="entry name" value="Integrase_catalytic"/>
</dbReference>
<feature type="domain" description="Tyr recombinase" evidence="2">
    <location>
        <begin position="41"/>
        <end position="223"/>
    </location>
</feature>
<comment type="caution">
    <text evidence="3">The sequence shown here is derived from an EMBL/GenBank/DDBJ whole genome shotgun (WGS) entry which is preliminary data.</text>
</comment>
<dbReference type="GO" id="GO:0015074">
    <property type="term" value="P:DNA integration"/>
    <property type="evidence" value="ECO:0007669"/>
    <property type="project" value="InterPro"/>
</dbReference>
<evidence type="ECO:0000256" key="1">
    <source>
        <dbReference type="ARBA" id="ARBA00023172"/>
    </source>
</evidence>
<dbReference type="Pfam" id="PF00589">
    <property type="entry name" value="Phage_integrase"/>
    <property type="match status" value="1"/>
</dbReference>
<dbReference type="GO" id="GO:0006310">
    <property type="term" value="P:DNA recombination"/>
    <property type="evidence" value="ECO:0007669"/>
    <property type="project" value="UniProtKB-KW"/>
</dbReference>
<keyword evidence="4" id="KW-1185">Reference proteome</keyword>
<evidence type="ECO:0000313" key="3">
    <source>
        <dbReference type="EMBL" id="SAK85989.1"/>
    </source>
</evidence>
<accession>A0A158CUL9</accession>
<dbReference type="EMBL" id="FCOB02000023">
    <property type="protein sequence ID" value="SAK85989.1"/>
    <property type="molecule type" value="Genomic_DNA"/>
</dbReference>
<dbReference type="Gene3D" id="1.10.443.10">
    <property type="entry name" value="Intergrase catalytic core"/>
    <property type="match status" value="1"/>
</dbReference>
<dbReference type="AlphaFoldDB" id="A0A158CUL9"/>
<evidence type="ECO:0000313" key="4">
    <source>
        <dbReference type="Proteomes" id="UP000054978"/>
    </source>
</evidence>
<dbReference type="InterPro" id="IPR011010">
    <property type="entry name" value="DNA_brk_join_enz"/>
</dbReference>
<dbReference type="Proteomes" id="UP000054978">
    <property type="component" value="Unassembled WGS sequence"/>
</dbReference>